<gene>
    <name evidence="2" type="ORF">GCM10011413_28710</name>
</gene>
<name>A0ABQ1STT6_9SPHI</name>
<accession>A0ABQ1STT6</accession>
<dbReference type="EMBL" id="BMJO01000004">
    <property type="protein sequence ID" value="GGE60554.1"/>
    <property type="molecule type" value="Genomic_DNA"/>
</dbReference>
<keyword evidence="1" id="KW-0732">Signal</keyword>
<reference evidence="3" key="1">
    <citation type="journal article" date="2019" name="Int. J. Syst. Evol. Microbiol.">
        <title>The Global Catalogue of Microorganisms (GCM) 10K type strain sequencing project: providing services to taxonomists for standard genome sequencing and annotation.</title>
        <authorList>
            <consortium name="The Broad Institute Genomics Platform"/>
            <consortium name="The Broad Institute Genome Sequencing Center for Infectious Disease"/>
            <person name="Wu L."/>
            <person name="Ma J."/>
        </authorList>
    </citation>
    <scope>NUCLEOTIDE SEQUENCE [LARGE SCALE GENOMIC DNA]</scope>
    <source>
        <strain evidence="3">CGMCC 1.15644</strain>
    </source>
</reference>
<evidence type="ECO:0000313" key="3">
    <source>
        <dbReference type="Proteomes" id="UP000622648"/>
    </source>
</evidence>
<proteinExistence type="predicted"/>
<feature type="chain" id="PRO_5046454842" evidence="1">
    <location>
        <begin position="24"/>
        <end position="172"/>
    </location>
</feature>
<comment type="caution">
    <text evidence="2">The sequence shown here is derived from an EMBL/GenBank/DDBJ whole genome shotgun (WGS) entry which is preliminary data.</text>
</comment>
<protein>
    <submittedName>
        <fullName evidence="2">Uncharacterized protein</fullName>
    </submittedName>
</protein>
<organism evidence="2 3">
    <name type="scientific">Pedobacter psychrotolerans</name>
    <dbReference type="NCBI Taxonomy" id="1843235"/>
    <lineage>
        <taxon>Bacteria</taxon>
        <taxon>Pseudomonadati</taxon>
        <taxon>Bacteroidota</taxon>
        <taxon>Sphingobacteriia</taxon>
        <taxon>Sphingobacteriales</taxon>
        <taxon>Sphingobacteriaceae</taxon>
        <taxon>Pedobacter</taxon>
    </lineage>
</organism>
<evidence type="ECO:0000313" key="2">
    <source>
        <dbReference type="EMBL" id="GGE60554.1"/>
    </source>
</evidence>
<dbReference type="RefSeq" id="WP_132532128.1">
    <property type="nucleotide sequence ID" value="NZ_BMJO01000004.1"/>
</dbReference>
<feature type="signal peptide" evidence="1">
    <location>
        <begin position="1"/>
        <end position="23"/>
    </location>
</feature>
<sequence length="172" mass="19603">MKKKILIIFMLLSILCFSEQGIAQSSQNNGKSEFVNEMSKFLGRQYDISFLKSKKDVYTLNLRIKVQKKGKSINVSDILFTDSLGYKVFPNYLQLKKMDYSKLVIKDGSTITLIIPILILNNAKAGQNPSENNISLSNNSLINMLSALLYPDILQKNITMFPLFIIRRVDIE</sequence>
<dbReference type="Proteomes" id="UP000622648">
    <property type="component" value="Unassembled WGS sequence"/>
</dbReference>
<evidence type="ECO:0000256" key="1">
    <source>
        <dbReference type="SAM" id="SignalP"/>
    </source>
</evidence>
<keyword evidence="3" id="KW-1185">Reference proteome</keyword>